<organism evidence="2 3">
    <name type="scientific">Abeliophyllum distichum</name>
    <dbReference type="NCBI Taxonomy" id="126358"/>
    <lineage>
        <taxon>Eukaryota</taxon>
        <taxon>Viridiplantae</taxon>
        <taxon>Streptophyta</taxon>
        <taxon>Embryophyta</taxon>
        <taxon>Tracheophyta</taxon>
        <taxon>Spermatophyta</taxon>
        <taxon>Magnoliopsida</taxon>
        <taxon>eudicotyledons</taxon>
        <taxon>Gunneridae</taxon>
        <taxon>Pentapetalae</taxon>
        <taxon>asterids</taxon>
        <taxon>lamiids</taxon>
        <taxon>Lamiales</taxon>
        <taxon>Oleaceae</taxon>
        <taxon>Forsythieae</taxon>
        <taxon>Abeliophyllum</taxon>
    </lineage>
</organism>
<dbReference type="Pfam" id="PF10551">
    <property type="entry name" value="MULE"/>
    <property type="match status" value="1"/>
</dbReference>
<proteinExistence type="predicted"/>
<comment type="caution">
    <text evidence="2">The sequence shown here is derived from an EMBL/GenBank/DDBJ whole genome shotgun (WGS) entry which is preliminary data.</text>
</comment>
<evidence type="ECO:0000259" key="1">
    <source>
        <dbReference type="Pfam" id="PF10551"/>
    </source>
</evidence>
<dbReference type="InterPro" id="IPR018289">
    <property type="entry name" value="MULE_transposase_dom"/>
</dbReference>
<dbReference type="PANTHER" id="PTHR31973">
    <property type="entry name" value="POLYPROTEIN, PUTATIVE-RELATED"/>
    <property type="match status" value="1"/>
</dbReference>
<name>A0ABD1VQL4_9LAMI</name>
<feature type="domain" description="MULE transposase" evidence="1">
    <location>
        <begin position="167"/>
        <end position="243"/>
    </location>
</feature>
<evidence type="ECO:0000313" key="2">
    <source>
        <dbReference type="EMBL" id="KAL2539652.1"/>
    </source>
</evidence>
<evidence type="ECO:0000313" key="3">
    <source>
        <dbReference type="Proteomes" id="UP001604336"/>
    </source>
</evidence>
<gene>
    <name evidence="2" type="ORF">Adt_00630</name>
</gene>
<dbReference type="AlphaFoldDB" id="A0ABD1VQL4"/>
<keyword evidence="3" id="KW-1185">Reference proteome</keyword>
<sequence>MANTAVAEECLLEEEDKDDASGCANNDIDIEEDELDVSGLHFSDSKDDVNDSGFIFDKNMLERMAVGLNSDPAVDEAHITVAEEGVESDESYSPLSEELHTNYSSGEENNYRFPNLVPEKELFDPKFEFGKTFMDMELFRKTVRNHGVVIQCNFRFRPNDDRRAQVSFGGQMLSAVALDANDSIYLVAFAIVEKETTVSWRWFVRHLGDNLGIVNNKWTFISDRQKGLQNVIEEMYPEAEHRFLWEAYVYEFL</sequence>
<reference evidence="3" key="1">
    <citation type="submission" date="2024-07" db="EMBL/GenBank/DDBJ databases">
        <title>Two chromosome-level genome assemblies of Korean endemic species Abeliophyllum distichum and Forsythia ovata (Oleaceae).</title>
        <authorList>
            <person name="Jang H."/>
        </authorList>
    </citation>
    <scope>NUCLEOTIDE SEQUENCE [LARGE SCALE GENOMIC DNA]</scope>
</reference>
<accession>A0ABD1VQL4</accession>
<protein>
    <submittedName>
        <fullName evidence="2">MULE domain-containing protein</fullName>
    </submittedName>
</protein>
<dbReference type="Proteomes" id="UP001604336">
    <property type="component" value="Unassembled WGS sequence"/>
</dbReference>
<dbReference type="PANTHER" id="PTHR31973:SF187">
    <property type="entry name" value="MUTATOR TRANSPOSASE MUDRA PROTEIN"/>
    <property type="match status" value="1"/>
</dbReference>
<dbReference type="EMBL" id="JBFOLK010000001">
    <property type="protein sequence ID" value="KAL2539652.1"/>
    <property type="molecule type" value="Genomic_DNA"/>
</dbReference>